<name>A0A2P7RVX5_9HYPH</name>
<evidence type="ECO:0000313" key="19">
    <source>
        <dbReference type="Proteomes" id="UP000240653"/>
    </source>
</evidence>
<feature type="transmembrane region" description="Helical" evidence="16">
    <location>
        <begin position="161"/>
        <end position="187"/>
    </location>
</feature>
<comment type="similarity">
    <text evidence="2 14">Belongs to the cytochrome c oxidase subunit 3 family.</text>
</comment>
<comment type="function">
    <text evidence="9">Cytochrome bo(3) ubiquinol terminal oxidase is the component of the aerobic respiratory chain of E.coli that predominates when cells are grown at high aeration. Has proton pump activity across the membrane in addition to electron transfer, pumping 2 protons/electron.</text>
</comment>
<gene>
    <name evidence="18" type="ORF">C7I85_27415</name>
</gene>
<feature type="domain" description="Heme-copper oxidase subunit III family profile" evidence="17">
    <location>
        <begin position="53"/>
        <end position="229"/>
    </location>
</feature>
<keyword evidence="6 14" id="KW-0812">Transmembrane</keyword>
<dbReference type="InterPro" id="IPR013833">
    <property type="entry name" value="Cyt_c_oxidase_su3_a-hlx"/>
</dbReference>
<dbReference type="EMBL" id="PXYL01000026">
    <property type="protein sequence ID" value="PSJ54374.1"/>
    <property type="molecule type" value="Genomic_DNA"/>
</dbReference>
<evidence type="ECO:0000259" key="17">
    <source>
        <dbReference type="PROSITE" id="PS50253"/>
    </source>
</evidence>
<dbReference type="GO" id="GO:0005886">
    <property type="term" value="C:plasma membrane"/>
    <property type="evidence" value="ECO:0007669"/>
    <property type="project" value="UniProtKB-SubCell"/>
</dbReference>
<dbReference type="SUPFAM" id="SSF81452">
    <property type="entry name" value="Cytochrome c oxidase subunit III-like"/>
    <property type="match status" value="1"/>
</dbReference>
<evidence type="ECO:0000256" key="15">
    <source>
        <dbReference type="SAM" id="MobiDB-lite"/>
    </source>
</evidence>
<dbReference type="FunFam" id="1.20.120.80:FF:000001">
    <property type="entry name" value="Cytochrome (Ubi)quinol oxidase subunit III"/>
    <property type="match status" value="1"/>
</dbReference>
<evidence type="ECO:0000256" key="14">
    <source>
        <dbReference type="RuleBase" id="RU003376"/>
    </source>
</evidence>
<evidence type="ECO:0000256" key="3">
    <source>
        <dbReference type="ARBA" id="ARBA00011700"/>
    </source>
</evidence>
<dbReference type="GO" id="GO:0019646">
    <property type="term" value="P:aerobic electron transport chain"/>
    <property type="evidence" value="ECO:0007669"/>
    <property type="project" value="InterPro"/>
</dbReference>
<evidence type="ECO:0000256" key="13">
    <source>
        <dbReference type="ARBA" id="ARBA00032717"/>
    </source>
</evidence>
<evidence type="ECO:0000256" key="8">
    <source>
        <dbReference type="ARBA" id="ARBA00023136"/>
    </source>
</evidence>
<feature type="transmembrane region" description="Helical" evidence="16">
    <location>
        <begin position="208"/>
        <end position="228"/>
    </location>
</feature>
<feature type="transmembrane region" description="Helical" evidence="16">
    <location>
        <begin position="122"/>
        <end position="141"/>
    </location>
</feature>
<feature type="region of interest" description="Disordered" evidence="15">
    <location>
        <begin position="21"/>
        <end position="40"/>
    </location>
</feature>
<dbReference type="InterPro" id="IPR024791">
    <property type="entry name" value="Cyt_c/ubiquinol_Oxase_su3"/>
</dbReference>
<dbReference type="RefSeq" id="WP_106727174.1">
    <property type="nucleotide sequence ID" value="NZ_PXYL01000026.1"/>
</dbReference>
<evidence type="ECO:0000256" key="16">
    <source>
        <dbReference type="SAM" id="Phobius"/>
    </source>
</evidence>
<evidence type="ECO:0000256" key="4">
    <source>
        <dbReference type="ARBA" id="ARBA00014687"/>
    </source>
</evidence>
<dbReference type="PANTHER" id="PTHR11403">
    <property type="entry name" value="CYTOCHROME C OXIDASE SUBUNIT III"/>
    <property type="match status" value="1"/>
</dbReference>
<dbReference type="GO" id="GO:0004129">
    <property type="term" value="F:cytochrome-c oxidase activity"/>
    <property type="evidence" value="ECO:0007669"/>
    <property type="project" value="InterPro"/>
</dbReference>
<accession>A0A2P7RVX5</accession>
<comment type="subunit">
    <text evidence="3">Heterooctamer of two A chains, two B chains, two C chains and two D chains.</text>
</comment>
<keyword evidence="5" id="KW-1003">Cell membrane</keyword>
<comment type="caution">
    <text evidence="18">The sequence shown here is derived from an EMBL/GenBank/DDBJ whole genome shotgun (WGS) entry which is preliminary data.</text>
</comment>
<dbReference type="AlphaFoldDB" id="A0A2P7RVX5"/>
<proteinExistence type="inferred from homology"/>
<dbReference type="OrthoDB" id="9810850at2"/>
<evidence type="ECO:0000313" key="18">
    <source>
        <dbReference type="EMBL" id="PSJ54374.1"/>
    </source>
</evidence>
<evidence type="ECO:0000256" key="12">
    <source>
        <dbReference type="ARBA" id="ARBA00032189"/>
    </source>
</evidence>
<comment type="subcellular location">
    <subcellularLocation>
        <location evidence="1 14">Cell membrane</location>
        <topology evidence="1 14">Multi-pass membrane protein</topology>
    </subcellularLocation>
</comment>
<organism evidence="18 19">
    <name type="scientific">Pseudaminobacter soli</name>
    <name type="common">ex Li et al. 2025</name>
    <dbReference type="NCBI Taxonomy" id="1295366"/>
    <lineage>
        <taxon>Bacteria</taxon>
        <taxon>Pseudomonadati</taxon>
        <taxon>Pseudomonadota</taxon>
        <taxon>Alphaproteobacteria</taxon>
        <taxon>Hyphomicrobiales</taxon>
        <taxon>Phyllobacteriaceae</taxon>
        <taxon>Pseudaminobacter</taxon>
    </lineage>
</organism>
<sequence>MTYTGLPASVEAIRRVREDPHRLGHRAHGPEEPVAGAGHGETGPARKRIIVGYGFWIYLLSDIVLFSCFFAAFAVLRGATAGGPTISQIVDIPRVAIETTALLLSSYTCMLSFAATNARSRLWTQIFLLITGFLGLVFVLLELQEFIELAARGITPQVSGMLTSFFGLVGLHGLHVTLGGLWLATMLAQVQVKGFRPEIVHRLICFNLFWHALDIVWIGIFTIVYLLGSLT</sequence>
<evidence type="ECO:0000256" key="2">
    <source>
        <dbReference type="ARBA" id="ARBA00010581"/>
    </source>
</evidence>
<feature type="transmembrane region" description="Helical" evidence="16">
    <location>
        <begin position="55"/>
        <end position="75"/>
    </location>
</feature>
<evidence type="ECO:0000256" key="1">
    <source>
        <dbReference type="ARBA" id="ARBA00004651"/>
    </source>
</evidence>
<keyword evidence="8 16" id="KW-0472">Membrane</keyword>
<evidence type="ECO:0000256" key="9">
    <source>
        <dbReference type="ARBA" id="ARBA00025694"/>
    </source>
</evidence>
<evidence type="ECO:0000256" key="5">
    <source>
        <dbReference type="ARBA" id="ARBA00022475"/>
    </source>
</evidence>
<dbReference type="InterPro" id="IPR000298">
    <property type="entry name" value="Cyt_c_oxidase-like_su3"/>
</dbReference>
<evidence type="ECO:0000256" key="7">
    <source>
        <dbReference type="ARBA" id="ARBA00022989"/>
    </source>
</evidence>
<feature type="transmembrane region" description="Helical" evidence="16">
    <location>
        <begin position="95"/>
        <end position="115"/>
    </location>
</feature>
<evidence type="ECO:0000256" key="6">
    <source>
        <dbReference type="ARBA" id="ARBA00022692"/>
    </source>
</evidence>
<protein>
    <recommendedName>
        <fullName evidence="4">Cytochrome bo(3) ubiquinol oxidase subunit 3</fullName>
    </recommendedName>
    <alternativeName>
        <fullName evidence="12">Cytochrome o ubiquinol oxidase subunit 3</fullName>
    </alternativeName>
    <alternativeName>
        <fullName evidence="10">Oxidase bo(3) subunit 3</fullName>
    </alternativeName>
    <alternativeName>
        <fullName evidence="13">Ubiquinol oxidase polypeptide III</fullName>
    </alternativeName>
    <alternativeName>
        <fullName evidence="11">Ubiquinol oxidase subunit 3</fullName>
    </alternativeName>
</protein>
<dbReference type="PANTHER" id="PTHR11403:SF2">
    <property type="entry name" value="CYTOCHROME BO(3) UBIQUINOL OXIDASE SUBUNIT 3"/>
    <property type="match status" value="1"/>
</dbReference>
<keyword evidence="7 16" id="KW-1133">Transmembrane helix</keyword>
<dbReference type="InterPro" id="IPR035973">
    <property type="entry name" value="Cyt_c_oxidase_su3-like_sf"/>
</dbReference>
<dbReference type="Pfam" id="PF00510">
    <property type="entry name" value="COX3"/>
    <property type="match status" value="1"/>
</dbReference>
<dbReference type="PROSITE" id="PS50253">
    <property type="entry name" value="COX3"/>
    <property type="match status" value="1"/>
</dbReference>
<dbReference type="Gene3D" id="1.20.120.80">
    <property type="entry name" value="Cytochrome c oxidase, subunit III, four-helix bundle"/>
    <property type="match status" value="1"/>
</dbReference>
<dbReference type="Proteomes" id="UP000240653">
    <property type="component" value="Unassembled WGS sequence"/>
</dbReference>
<reference evidence="18 19" key="1">
    <citation type="submission" date="2018-03" db="EMBL/GenBank/DDBJ databases">
        <title>The draft genome of Mesorhizobium soli JCM 19897.</title>
        <authorList>
            <person name="Li L."/>
            <person name="Liu L."/>
            <person name="Liang L."/>
            <person name="Wang T."/>
            <person name="Zhang X."/>
        </authorList>
    </citation>
    <scope>NUCLEOTIDE SEQUENCE [LARGE SCALE GENOMIC DNA]</scope>
    <source>
        <strain evidence="18 19">JCM 19897</strain>
    </source>
</reference>
<evidence type="ECO:0000256" key="10">
    <source>
        <dbReference type="ARBA" id="ARBA00030072"/>
    </source>
</evidence>
<evidence type="ECO:0000256" key="11">
    <source>
        <dbReference type="ARBA" id="ARBA00031884"/>
    </source>
</evidence>
<keyword evidence="19" id="KW-1185">Reference proteome</keyword>